<feature type="domain" description="N-acetyltransferase" evidence="1">
    <location>
        <begin position="13"/>
        <end position="180"/>
    </location>
</feature>
<dbReference type="PANTHER" id="PTHR43610">
    <property type="entry name" value="BLL6696 PROTEIN"/>
    <property type="match status" value="1"/>
</dbReference>
<name>A0ABS2J638_9ACTN</name>
<dbReference type="InterPro" id="IPR016181">
    <property type="entry name" value="Acyl_CoA_acyltransferase"/>
</dbReference>
<reference evidence="2 3" key="1">
    <citation type="submission" date="2021-02" db="EMBL/GenBank/DDBJ databases">
        <authorList>
            <person name="Lee D.-H."/>
        </authorList>
    </citation>
    <scope>NUCLEOTIDE SEQUENCE [LARGE SCALE GENOMIC DNA]</scope>
    <source>
        <strain evidence="2 3">MMS20-R2-29</strain>
    </source>
</reference>
<dbReference type="Pfam" id="PF13302">
    <property type="entry name" value="Acetyltransf_3"/>
    <property type="match status" value="1"/>
</dbReference>
<dbReference type="PANTHER" id="PTHR43610:SF1">
    <property type="entry name" value="N-ACETYLTRANSFERASE DOMAIN-CONTAINING PROTEIN"/>
    <property type="match status" value="1"/>
</dbReference>
<accession>A0ABS2J638</accession>
<dbReference type="InterPro" id="IPR000182">
    <property type="entry name" value="GNAT_dom"/>
</dbReference>
<evidence type="ECO:0000313" key="3">
    <source>
        <dbReference type="Proteomes" id="UP000809587"/>
    </source>
</evidence>
<dbReference type="Proteomes" id="UP000809587">
    <property type="component" value="Unassembled WGS sequence"/>
</dbReference>
<dbReference type="EMBL" id="JAFEUO010000002">
    <property type="protein sequence ID" value="MBM7082032.1"/>
    <property type="molecule type" value="Genomic_DNA"/>
</dbReference>
<comment type="caution">
    <text evidence="2">The sequence shown here is derived from an EMBL/GenBank/DDBJ whole genome shotgun (WGS) entry which is preliminary data.</text>
</comment>
<sequence length="205" mass="23138">MELGQPTLTGKLIRLEPLTEDSAAALAEAAKHAEIWRYLDEPTPDTMQAVSDLVEEAIEEQRQGVRVPYVITERLHGNAIGSISFIDIQPRHRGVEIGWAWVTPSHWRTGAAREASYLLMRHAFETAGAIRVVFKTDSRNLRSQRAIERIGATREGVFRNHRILLDGHIRHSIFYSVTVEDWPGVRQLLDSWRESLPPGKAGGEE</sequence>
<dbReference type="SUPFAM" id="SSF55729">
    <property type="entry name" value="Acyl-CoA N-acyltransferases (Nat)"/>
    <property type="match status" value="1"/>
</dbReference>
<organism evidence="2 3">
    <name type="scientific">Micromonospora humidisoli</name>
    <dbReference type="NCBI Taxonomy" id="2807622"/>
    <lineage>
        <taxon>Bacteria</taxon>
        <taxon>Bacillati</taxon>
        <taxon>Actinomycetota</taxon>
        <taxon>Actinomycetes</taxon>
        <taxon>Micromonosporales</taxon>
        <taxon>Micromonosporaceae</taxon>
        <taxon>Micromonospora</taxon>
    </lineage>
</organism>
<keyword evidence="3" id="KW-1185">Reference proteome</keyword>
<protein>
    <submittedName>
        <fullName evidence="2">GNAT family N-acetyltransferase</fullName>
    </submittedName>
</protein>
<gene>
    <name evidence="2" type="ORF">JQN84_05730</name>
</gene>
<dbReference type="Gene3D" id="3.40.630.30">
    <property type="match status" value="1"/>
</dbReference>
<evidence type="ECO:0000313" key="2">
    <source>
        <dbReference type="EMBL" id="MBM7082032.1"/>
    </source>
</evidence>
<evidence type="ECO:0000259" key="1">
    <source>
        <dbReference type="PROSITE" id="PS51186"/>
    </source>
</evidence>
<proteinExistence type="predicted"/>
<dbReference type="PROSITE" id="PS51186">
    <property type="entry name" value="GNAT"/>
    <property type="match status" value="1"/>
</dbReference>